<dbReference type="OrthoDB" id="3625082at2"/>
<dbReference type="STRING" id="1190417.SAMN05660690_2766"/>
<name>A0A1G6Q861_9ACTN</name>
<evidence type="ECO:0000313" key="4">
    <source>
        <dbReference type="Proteomes" id="UP000199416"/>
    </source>
</evidence>
<keyword evidence="1" id="KW-0472">Membrane</keyword>
<dbReference type="EMBL" id="FMZF01000004">
    <property type="protein sequence ID" value="SDC88518.1"/>
    <property type="molecule type" value="Genomic_DNA"/>
</dbReference>
<feature type="domain" description="DUF1707" evidence="2">
    <location>
        <begin position="12"/>
        <end position="64"/>
    </location>
</feature>
<dbReference type="Pfam" id="PF08044">
    <property type="entry name" value="DUF1707"/>
    <property type="match status" value="1"/>
</dbReference>
<gene>
    <name evidence="3" type="ORF">SAMN05660690_2766</name>
</gene>
<keyword evidence="1" id="KW-0812">Transmembrane</keyword>
<proteinExistence type="predicted"/>
<evidence type="ECO:0000256" key="1">
    <source>
        <dbReference type="SAM" id="Phobius"/>
    </source>
</evidence>
<keyword evidence="4" id="KW-1185">Reference proteome</keyword>
<evidence type="ECO:0000259" key="2">
    <source>
        <dbReference type="Pfam" id="PF08044"/>
    </source>
</evidence>
<dbReference type="Proteomes" id="UP000199416">
    <property type="component" value="Unassembled WGS sequence"/>
</dbReference>
<feature type="transmembrane region" description="Helical" evidence="1">
    <location>
        <begin position="103"/>
        <end position="126"/>
    </location>
</feature>
<dbReference type="InterPro" id="IPR012551">
    <property type="entry name" value="DUF1707_SHOCT-like"/>
</dbReference>
<organism evidence="3 4">
    <name type="scientific">Geodermatophilus telluris</name>
    <dbReference type="NCBI Taxonomy" id="1190417"/>
    <lineage>
        <taxon>Bacteria</taxon>
        <taxon>Bacillati</taxon>
        <taxon>Actinomycetota</taxon>
        <taxon>Actinomycetes</taxon>
        <taxon>Geodermatophilales</taxon>
        <taxon>Geodermatophilaceae</taxon>
        <taxon>Geodermatophilus</taxon>
    </lineage>
</organism>
<dbReference type="RefSeq" id="WP_091366582.1">
    <property type="nucleotide sequence ID" value="NZ_FMZF01000004.1"/>
</dbReference>
<evidence type="ECO:0000313" key="3">
    <source>
        <dbReference type="EMBL" id="SDC88518.1"/>
    </source>
</evidence>
<protein>
    <recommendedName>
        <fullName evidence="2">DUF1707 domain-containing protein</fullName>
    </recommendedName>
</protein>
<reference evidence="4" key="1">
    <citation type="submission" date="2016-10" db="EMBL/GenBank/DDBJ databases">
        <authorList>
            <person name="Varghese N."/>
            <person name="Submissions S."/>
        </authorList>
    </citation>
    <scope>NUCLEOTIDE SEQUENCE [LARGE SCALE GENOMIC DNA]</scope>
    <source>
        <strain evidence="4">DSM 45421</strain>
    </source>
</reference>
<dbReference type="AlphaFoldDB" id="A0A1G6Q861"/>
<accession>A0A1G6Q861</accession>
<keyword evidence="1" id="KW-1133">Transmembrane helix</keyword>
<sequence>MDDATPVQGPPMRAADSDRAATVHRLQDAVARGLLTPDEGSDRMAAAFAAVHLRDLAPLTADLPPAAAGRAAPGWRPLGLLAWEQLRTTVSTARGGGPAAVRLALLAVVGLVVLVALGSLALHGLLDGGPGHWDGPRGPH</sequence>